<dbReference type="GO" id="GO:0030036">
    <property type="term" value="P:actin cytoskeleton organization"/>
    <property type="evidence" value="ECO:0007669"/>
    <property type="project" value="TreeGrafter"/>
</dbReference>
<dbReference type="PANTHER" id="PTHR46485">
    <property type="entry name" value="LIM DOMAIN KINASE 1"/>
    <property type="match status" value="1"/>
</dbReference>
<dbReference type="InterPro" id="IPR008266">
    <property type="entry name" value="Tyr_kinase_AS"/>
</dbReference>
<dbReference type="GO" id="GO:0005634">
    <property type="term" value="C:nucleus"/>
    <property type="evidence" value="ECO:0007669"/>
    <property type="project" value="TreeGrafter"/>
</dbReference>
<feature type="compositionally biased region" description="Polar residues" evidence="19">
    <location>
        <begin position="27"/>
        <end position="36"/>
    </location>
</feature>
<name>T1JGY8_STRMM</name>
<protein>
    <recommendedName>
        <fullName evidence="4">dual-specificity kinase</fullName>
        <ecNumber evidence="4">2.7.12.1</ecNumber>
    </recommendedName>
</protein>
<proteinExistence type="inferred from homology"/>
<keyword evidence="8" id="KW-0479">Metal-binding</keyword>
<dbReference type="Proteomes" id="UP000014500">
    <property type="component" value="Unassembled WGS sequence"/>
</dbReference>
<reference evidence="21" key="2">
    <citation type="submission" date="2015-02" db="UniProtKB">
        <authorList>
            <consortium name="EnsemblMetazoa"/>
        </authorList>
    </citation>
    <scope>IDENTIFICATION</scope>
</reference>
<comment type="catalytic activity">
    <reaction evidence="15">
        <text>L-seryl-[protein] + ATP = O-phospho-L-seryl-[protein] + ADP + H(+)</text>
        <dbReference type="Rhea" id="RHEA:17989"/>
        <dbReference type="Rhea" id="RHEA-COMP:9863"/>
        <dbReference type="Rhea" id="RHEA-COMP:11604"/>
        <dbReference type="ChEBI" id="CHEBI:15378"/>
        <dbReference type="ChEBI" id="CHEBI:29999"/>
        <dbReference type="ChEBI" id="CHEBI:30616"/>
        <dbReference type="ChEBI" id="CHEBI:83421"/>
        <dbReference type="ChEBI" id="CHEBI:456216"/>
        <dbReference type="EC" id="2.7.12.1"/>
    </reaction>
</comment>
<comment type="catalytic activity">
    <reaction evidence="17">
        <text>L-tyrosyl-[protein] + ATP = O-phospho-L-tyrosyl-[protein] + ADP + H(+)</text>
        <dbReference type="Rhea" id="RHEA:10596"/>
        <dbReference type="Rhea" id="RHEA-COMP:10136"/>
        <dbReference type="Rhea" id="RHEA-COMP:20101"/>
        <dbReference type="ChEBI" id="CHEBI:15378"/>
        <dbReference type="ChEBI" id="CHEBI:30616"/>
        <dbReference type="ChEBI" id="CHEBI:46858"/>
        <dbReference type="ChEBI" id="CHEBI:61978"/>
        <dbReference type="ChEBI" id="CHEBI:456216"/>
        <dbReference type="EC" id="2.7.12.1"/>
    </reaction>
</comment>
<feature type="region of interest" description="Disordered" evidence="19">
    <location>
        <begin position="442"/>
        <end position="470"/>
    </location>
</feature>
<keyword evidence="6" id="KW-0597">Phosphoprotein</keyword>
<dbReference type="Gene3D" id="1.10.510.10">
    <property type="entry name" value="Transferase(Phosphotransferase) domain 1"/>
    <property type="match status" value="1"/>
</dbReference>
<keyword evidence="11 18" id="KW-0067">ATP-binding</keyword>
<keyword evidence="22" id="KW-1185">Reference proteome</keyword>
<evidence type="ECO:0000256" key="18">
    <source>
        <dbReference type="PROSITE-ProRule" id="PRU10141"/>
    </source>
</evidence>
<dbReference type="PANTHER" id="PTHR46485:SF5">
    <property type="entry name" value="CENTER DIVIDER, ISOFORM A"/>
    <property type="match status" value="1"/>
</dbReference>
<dbReference type="Pfam" id="PF07714">
    <property type="entry name" value="PK_Tyr_Ser-Thr"/>
    <property type="match status" value="1"/>
</dbReference>
<dbReference type="SUPFAM" id="SSF56112">
    <property type="entry name" value="Protein kinase-like (PK-like)"/>
    <property type="match status" value="1"/>
</dbReference>
<dbReference type="eggNOG" id="ENOG502QTCP">
    <property type="taxonomic scope" value="Eukaryota"/>
</dbReference>
<dbReference type="EMBL" id="JH432213">
    <property type="status" value="NOT_ANNOTATED_CDS"/>
    <property type="molecule type" value="Genomic_DNA"/>
</dbReference>
<evidence type="ECO:0000256" key="15">
    <source>
        <dbReference type="ARBA" id="ARBA00049003"/>
    </source>
</evidence>
<reference evidence="22" key="1">
    <citation type="submission" date="2011-05" db="EMBL/GenBank/DDBJ databases">
        <authorList>
            <person name="Richards S.R."/>
            <person name="Qu J."/>
            <person name="Jiang H."/>
            <person name="Jhangiani S.N."/>
            <person name="Agravi P."/>
            <person name="Goodspeed R."/>
            <person name="Gross S."/>
            <person name="Mandapat C."/>
            <person name="Jackson L."/>
            <person name="Mathew T."/>
            <person name="Pu L."/>
            <person name="Thornton R."/>
            <person name="Saada N."/>
            <person name="Wilczek-Boney K.B."/>
            <person name="Lee S."/>
            <person name="Kovar C."/>
            <person name="Wu Y."/>
            <person name="Scherer S.E."/>
            <person name="Worley K.C."/>
            <person name="Muzny D.M."/>
            <person name="Gibbs R."/>
        </authorList>
    </citation>
    <scope>NUCLEOTIDE SEQUENCE</scope>
    <source>
        <strain evidence="22">Brora</strain>
    </source>
</reference>
<dbReference type="PROSITE" id="PS50011">
    <property type="entry name" value="PROTEIN_KINASE_DOM"/>
    <property type="match status" value="1"/>
</dbReference>
<dbReference type="InterPro" id="IPR001245">
    <property type="entry name" value="Ser-Thr/Tyr_kinase_cat_dom"/>
</dbReference>
<evidence type="ECO:0000256" key="1">
    <source>
        <dbReference type="ARBA" id="ARBA00001936"/>
    </source>
</evidence>
<accession>T1JGY8</accession>
<dbReference type="FunFam" id="1.10.510.10:FF:000202">
    <property type="entry name" value="Dual specificity testis-specific protein kinase 2"/>
    <property type="match status" value="1"/>
</dbReference>
<evidence type="ECO:0000256" key="14">
    <source>
        <dbReference type="ARBA" id="ARBA00023211"/>
    </source>
</evidence>
<keyword evidence="5" id="KW-0723">Serine/threonine-protein kinase</keyword>
<evidence type="ECO:0000256" key="8">
    <source>
        <dbReference type="ARBA" id="ARBA00022723"/>
    </source>
</evidence>
<sequence>MSETRFNKLSERPARTRVSYHGDEGQTTRPNTTMGPSCQALRNAVAALNRLDDFTCEKIGSGFFSEVFKVTHRTSGQVMVLKMNMSHSNRPNMLREVQLMNRLSHPNILKFMGVCVHEGQLHALTEYINDGSLEQLLLNKDTALSWKVRIQLARDIAKGIGYLHSKGVFHRDLTSKNVLIKSEGPRLTAVVGDFGLAEKIPDPLSKIRLPTVGSPYWMAPECLKGKWYNEKADVFSYGIILCEIIARVEADPDYLPRTENFGLDYIAFSEMCPDCPPEFLQLAFTCCMIDPKQRPSFSELVDALDLILTDIVLKSRTERDIVATTNYKMLHRRSKSEDDLLVASNGFTTPSDKARCHYNHNRRKASDKLMTPKHVGEVMSMGDPYYRPCSRNLNPFAALPQLNGGRKILASSRDLFSSCFELPSPASMSTPPRYRNAHCQLSRSNSLPDSPTLLRQRSGASASRCRTTAHPRSVSAVDDASSYVRTSCDDCLVFASTSDPKLTRRRGSCESGFFSVGDGEHLSPEGNLDEAMTALSPRSSTIGSDADFEEPVHIHVQVVPTKVNLAHALSNH</sequence>
<dbReference type="InterPro" id="IPR050940">
    <property type="entry name" value="Actin_reg-Ser/Thr_kinase"/>
</dbReference>
<keyword evidence="13" id="KW-0829">Tyrosine-protein kinase</keyword>
<evidence type="ECO:0000256" key="5">
    <source>
        <dbReference type="ARBA" id="ARBA00022527"/>
    </source>
</evidence>
<organism evidence="21 22">
    <name type="scientific">Strigamia maritima</name>
    <name type="common">European centipede</name>
    <name type="synonym">Geophilus maritimus</name>
    <dbReference type="NCBI Taxonomy" id="126957"/>
    <lineage>
        <taxon>Eukaryota</taxon>
        <taxon>Metazoa</taxon>
        <taxon>Ecdysozoa</taxon>
        <taxon>Arthropoda</taxon>
        <taxon>Myriapoda</taxon>
        <taxon>Chilopoda</taxon>
        <taxon>Pleurostigmophora</taxon>
        <taxon>Geophilomorpha</taxon>
        <taxon>Linotaeniidae</taxon>
        <taxon>Strigamia</taxon>
    </lineage>
</organism>
<dbReference type="GO" id="GO:0005524">
    <property type="term" value="F:ATP binding"/>
    <property type="evidence" value="ECO:0007669"/>
    <property type="project" value="UniProtKB-UniRule"/>
</dbReference>
<keyword evidence="12" id="KW-0460">Magnesium</keyword>
<dbReference type="InterPro" id="IPR017441">
    <property type="entry name" value="Protein_kinase_ATP_BS"/>
</dbReference>
<dbReference type="HOGENOM" id="CLU_008584_1_0_1"/>
<evidence type="ECO:0000256" key="17">
    <source>
        <dbReference type="ARBA" id="ARBA00051680"/>
    </source>
</evidence>
<evidence type="ECO:0000259" key="20">
    <source>
        <dbReference type="PROSITE" id="PS50011"/>
    </source>
</evidence>
<dbReference type="PROSITE" id="PS00109">
    <property type="entry name" value="PROTEIN_KINASE_TYR"/>
    <property type="match status" value="1"/>
</dbReference>
<dbReference type="STRING" id="126957.T1JGY8"/>
<dbReference type="PRINTS" id="PR00109">
    <property type="entry name" value="TYRKINASE"/>
</dbReference>
<dbReference type="GO" id="GO:0046872">
    <property type="term" value="F:metal ion binding"/>
    <property type="evidence" value="ECO:0007669"/>
    <property type="project" value="UniProtKB-KW"/>
</dbReference>
<keyword evidence="7" id="KW-0808">Transferase</keyword>
<evidence type="ECO:0000256" key="3">
    <source>
        <dbReference type="ARBA" id="ARBA00005843"/>
    </source>
</evidence>
<dbReference type="OMA" id="YVHEQEN"/>
<evidence type="ECO:0000256" key="10">
    <source>
        <dbReference type="ARBA" id="ARBA00022777"/>
    </source>
</evidence>
<dbReference type="EnsemblMetazoa" id="SMAR013115-RA">
    <property type="protein sequence ID" value="SMAR013115-PA"/>
    <property type="gene ID" value="SMAR013115"/>
</dbReference>
<dbReference type="EC" id="2.7.12.1" evidence="4"/>
<comment type="catalytic activity">
    <reaction evidence="16">
        <text>L-threonyl-[protein] + ATP = O-phospho-L-threonyl-[protein] + ADP + H(+)</text>
        <dbReference type="Rhea" id="RHEA:46608"/>
        <dbReference type="Rhea" id="RHEA-COMP:11060"/>
        <dbReference type="Rhea" id="RHEA-COMP:11605"/>
        <dbReference type="ChEBI" id="CHEBI:15378"/>
        <dbReference type="ChEBI" id="CHEBI:30013"/>
        <dbReference type="ChEBI" id="CHEBI:30616"/>
        <dbReference type="ChEBI" id="CHEBI:61977"/>
        <dbReference type="ChEBI" id="CHEBI:456216"/>
        <dbReference type="EC" id="2.7.12.1"/>
    </reaction>
</comment>
<evidence type="ECO:0000256" key="6">
    <source>
        <dbReference type="ARBA" id="ARBA00022553"/>
    </source>
</evidence>
<feature type="domain" description="Protein kinase" evidence="20">
    <location>
        <begin position="53"/>
        <end position="308"/>
    </location>
</feature>
<evidence type="ECO:0000313" key="21">
    <source>
        <dbReference type="EnsemblMetazoa" id="SMAR013115-PA"/>
    </source>
</evidence>
<evidence type="ECO:0000256" key="13">
    <source>
        <dbReference type="ARBA" id="ARBA00023137"/>
    </source>
</evidence>
<evidence type="ECO:0000256" key="19">
    <source>
        <dbReference type="SAM" id="MobiDB-lite"/>
    </source>
</evidence>
<dbReference type="GO" id="GO:0004712">
    <property type="term" value="F:protein serine/threonine/tyrosine kinase activity"/>
    <property type="evidence" value="ECO:0007669"/>
    <property type="project" value="UniProtKB-EC"/>
</dbReference>
<evidence type="ECO:0000256" key="11">
    <source>
        <dbReference type="ARBA" id="ARBA00022840"/>
    </source>
</evidence>
<feature type="region of interest" description="Disordered" evidence="19">
    <location>
        <begin position="1"/>
        <end position="36"/>
    </location>
</feature>
<dbReference type="Gene3D" id="3.30.200.20">
    <property type="entry name" value="Phosphorylase Kinase, domain 1"/>
    <property type="match status" value="1"/>
</dbReference>
<evidence type="ECO:0000256" key="16">
    <source>
        <dbReference type="ARBA" id="ARBA00049308"/>
    </source>
</evidence>
<evidence type="ECO:0000256" key="9">
    <source>
        <dbReference type="ARBA" id="ARBA00022741"/>
    </source>
</evidence>
<evidence type="ECO:0000256" key="7">
    <source>
        <dbReference type="ARBA" id="ARBA00022679"/>
    </source>
</evidence>
<feature type="binding site" evidence="18">
    <location>
        <position position="82"/>
    </location>
    <ligand>
        <name>ATP</name>
        <dbReference type="ChEBI" id="CHEBI:30616"/>
    </ligand>
</feature>
<evidence type="ECO:0000313" key="22">
    <source>
        <dbReference type="Proteomes" id="UP000014500"/>
    </source>
</evidence>
<evidence type="ECO:0000256" key="12">
    <source>
        <dbReference type="ARBA" id="ARBA00022842"/>
    </source>
</evidence>
<dbReference type="GO" id="GO:0004674">
    <property type="term" value="F:protein serine/threonine kinase activity"/>
    <property type="evidence" value="ECO:0007669"/>
    <property type="project" value="UniProtKB-KW"/>
</dbReference>
<dbReference type="GO" id="GO:0004713">
    <property type="term" value="F:protein tyrosine kinase activity"/>
    <property type="evidence" value="ECO:0007669"/>
    <property type="project" value="UniProtKB-KW"/>
</dbReference>
<evidence type="ECO:0000256" key="4">
    <source>
        <dbReference type="ARBA" id="ARBA00013203"/>
    </source>
</evidence>
<keyword evidence="10" id="KW-0418">Kinase</keyword>
<comment type="cofactor">
    <cofactor evidence="1">
        <name>Mn(2+)</name>
        <dbReference type="ChEBI" id="CHEBI:29035"/>
    </cofactor>
</comment>
<evidence type="ECO:0000256" key="2">
    <source>
        <dbReference type="ARBA" id="ARBA00001946"/>
    </source>
</evidence>
<dbReference type="PROSITE" id="PS00107">
    <property type="entry name" value="PROTEIN_KINASE_ATP"/>
    <property type="match status" value="1"/>
</dbReference>
<feature type="compositionally biased region" description="Polar residues" evidence="19">
    <location>
        <begin position="442"/>
        <end position="466"/>
    </location>
</feature>
<dbReference type="AlphaFoldDB" id="T1JGY8"/>
<comment type="similarity">
    <text evidence="3">Belongs to the protein kinase superfamily. TKL Ser/Thr protein kinase family.</text>
</comment>
<comment type="cofactor">
    <cofactor evidence="2">
        <name>Mg(2+)</name>
        <dbReference type="ChEBI" id="CHEBI:18420"/>
    </cofactor>
</comment>
<dbReference type="PhylomeDB" id="T1JGY8"/>
<keyword evidence="9 18" id="KW-0547">Nucleotide-binding</keyword>
<feature type="compositionally biased region" description="Basic and acidic residues" evidence="19">
    <location>
        <begin position="1"/>
        <end position="26"/>
    </location>
</feature>
<dbReference type="InterPro" id="IPR011009">
    <property type="entry name" value="Kinase-like_dom_sf"/>
</dbReference>
<dbReference type="FunFam" id="3.30.200.20:FF:000134">
    <property type="entry name" value="Dual specificity testis-specific protein kinase 2"/>
    <property type="match status" value="1"/>
</dbReference>
<keyword evidence="14" id="KW-0464">Manganese</keyword>
<dbReference type="GO" id="GO:0005737">
    <property type="term" value="C:cytoplasm"/>
    <property type="evidence" value="ECO:0007669"/>
    <property type="project" value="TreeGrafter"/>
</dbReference>
<dbReference type="InterPro" id="IPR000719">
    <property type="entry name" value="Prot_kinase_dom"/>
</dbReference>